<feature type="transmembrane region" description="Helical" evidence="21">
    <location>
        <begin position="262"/>
        <end position="282"/>
    </location>
</feature>
<name>A0A9P0H4B5_NEZVI</name>
<dbReference type="OrthoDB" id="5804250at2759"/>
<keyword evidence="6" id="KW-0217">Developmental protein</keyword>
<evidence type="ECO:0000256" key="6">
    <source>
        <dbReference type="ARBA" id="ARBA00022473"/>
    </source>
</evidence>
<evidence type="ECO:0000256" key="15">
    <source>
        <dbReference type="ARBA" id="ARBA00023257"/>
    </source>
</evidence>
<keyword evidence="25" id="KW-1185">Reference proteome</keyword>
<feature type="transmembrane region" description="Helical" evidence="21">
    <location>
        <begin position="14"/>
        <end position="36"/>
    </location>
</feature>
<keyword evidence="12" id="KW-0770">Synapse</keyword>
<dbReference type="GO" id="GO:0042734">
    <property type="term" value="C:presynaptic membrane"/>
    <property type="evidence" value="ECO:0007669"/>
    <property type="project" value="UniProtKB-SubCell"/>
</dbReference>
<evidence type="ECO:0000256" key="12">
    <source>
        <dbReference type="ARBA" id="ARBA00023018"/>
    </source>
</evidence>
<dbReference type="PANTHER" id="PTHR13449">
    <property type="entry name" value="INTEGRAL MEMBRANE PROTEIN GPR177"/>
    <property type="match status" value="1"/>
</dbReference>
<comment type="function">
    <text evidence="17">A segment polarity gene required for wingless (wg)-dependent patterning processes, acting in both wg-sending cells and wg-target cells. In non-neuronal cells wls directs wg secretion. The wls traffic loop encompasses the Golgi, the cell surface, an endocytic compartment and a retrograde route leading back to the Golgi, and involves clathrin-mediated endocytosis and the retromer complex (a conserved protein complex consisting of Vps35 and Vps26). In neuronal cells (the larval motorneuron NMJ), the wg signal moves across the synapse via the release of wls-containing exosome-like vesicles. Postsynaptic wls is required for the trafficking of fz2 through the fz2-interacting protein Grip.</text>
</comment>
<dbReference type="GO" id="GO:0000139">
    <property type="term" value="C:Golgi membrane"/>
    <property type="evidence" value="ECO:0007669"/>
    <property type="project" value="UniProtKB-SubCell"/>
</dbReference>
<dbReference type="Proteomes" id="UP001152798">
    <property type="component" value="Chromosome 2"/>
</dbReference>
<comment type="similarity">
    <text evidence="4">Belongs to the wntless family.</text>
</comment>
<evidence type="ECO:0000256" key="18">
    <source>
        <dbReference type="ARBA" id="ARBA00025880"/>
    </source>
</evidence>
<evidence type="ECO:0000256" key="10">
    <source>
        <dbReference type="ARBA" id="ARBA00022753"/>
    </source>
</evidence>
<comment type="subunit">
    <text evidence="18">Interacts with wg; in the Golgi. Interacts with Vps35, a component of the retromer complex; wls stability is regulated by Vps35.</text>
</comment>
<evidence type="ECO:0000256" key="4">
    <source>
        <dbReference type="ARBA" id="ARBA00008148"/>
    </source>
</evidence>
<evidence type="ECO:0000256" key="7">
    <source>
        <dbReference type="ARBA" id="ARBA00022687"/>
    </source>
</evidence>
<evidence type="ECO:0000256" key="1">
    <source>
        <dbReference type="ARBA" id="ARBA00004337"/>
    </source>
</evidence>
<evidence type="ECO:0000256" key="14">
    <source>
        <dbReference type="ARBA" id="ARBA00023136"/>
    </source>
</evidence>
<dbReference type="GO" id="GO:0016055">
    <property type="term" value="P:Wnt signaling pathway"/>
    <property type="evidence" value="ECO:0007669"/>
    <property type="project" value="UniProtKB-KW"/>
</dbReference>
<dbReference type="InterPro" id="IPR053936">
    <property type="entry name" value="WLS_GOLD"/>
</dbReference>
<keyword evidence="9" id="KW-0709">Segmentation polarity protein</keyword>
<evidence type="ECO:0000256" key="19">
    <source>
        <dbReference type="ARBA" id="ARBA00034104"/>
    </source>
</evidence>
<comment type="subcellular location">
    <subcellularLocation>
        <location evidence="2">Endoplasmic reticulum membrane</location>
        <topology evidence="2">Multi-pass membrane protein</topology>
    </subcellularLocation>
    <subcellularLocation>
        <location evidence="1">Endosome membrane</location>
        <topology evidence="1">Multi-pass membrane protein</topology>
    </subcellularLocation>
    <subcellularLocation>
        <location evidence="3">Golgi apparatus membrane</location>
        <topology evidence="3">Multi-pass membrane protein</topology>
    </subcellularLocation>
    <subcellularLocation>
        <location evidence="19">Postsynaptic cell membrane</location>
        <topology evidence="19">Multi-pass membrane protein</topology>
    </subcellularLocation>
    <subcellularLocation>
        <location evidence="20">Presynaptic cell membrane</location>
        <topology evidence="20">Multi-pass membrane protein</topology>
    </subcellularLocation>
</comment>
<evidence type="ECO:0000256" key="16">
    <source>
        <dbReference type="ARBA" id="ARBA00023273"/>
    </source>
</evidence>
<gene>
    <name evidence="24" type="ORF">NEZAVI_LOCUS3957</name>
</gene>
<keyword evidence="15" id="KW-0628">Postsynaptic cell membrane</keyword>
<sequence length="353" mass="40854">MSGTVIENLSGKKLSALVICFLLCQITCFLVGGFIAPQPAGIDSVLATKCASAGNDSDWLYIRGKNPCRSIESMDELLQYEHEIVFVFQIPTPRGGMILDYSRWQQMLIGILHLDVYYHSVNENQMEPKTVITLYSKLGYKNRNDDDDNWKLYASSVEQRNLECEISVKKDGYPYNCSVIPLFELGSLHHDFYLLNIRLPVDHKRKINVGLGHIADMWLFIINQTGGFTKVWVSLKCFFFPIIIGALVWFYQRIHKLKRKPLLLESMLILVSSTLTLLNMPLEILTLYFELPFMLFFTDIRQGIFYASLLSFWLVFSGEHLMVRKSKEPFTPLLEISKLCSHWLYRTIFFRSL</sequence>
<evidence type="ECO:0000256" key="3">
    <source>
        <dbReference type="ARBA" id="ARBA00004653"/>
    </source>
</evidence>
<evidence type="ECO:0000259" key="23">
    <source>
        <dbReference type="Pfam" id="PF21883"/>
    </source>
</evidence>
<dbReference type="Pfam" id="PF21883">
    <property type="entry name" value="WLS_GOLD"/>
    <property type="match status" value="1"/>
</dbReference>
<dbReference type="GO" id="GO:0017147">
    <property type="term" value="F:Wnt-protein binding"/>
    <property type="evidence" value="ECO:0007669"/>
    <property type="project" value="InterPro"/>
</dbReference>
<feature type="transmembrane region" description="Helical" evidence="21">
    <location>
        <begin position="231"/>
        <end position="250"/>
    </location>
</feature>
<proteinExistence type="inferred from homology"/>
<keyword evidence="14 21" id="KW-0472">Membrane</keyword>
<evidence type="ECO:0000259" key="22">
    <source>
        <dbReference type="Pfam" id="PF06664"/>
    </source>
</evidence>
<feature type="domain" description="Wntless GOLD" evidence="23">
    <location>
        <begin position="49"/>
        <end position="224"/>
    </location>
</feature>
<dbReference type="EMBL" id="OV725078">
    <property type="protein sequence ID" value="CAH1393257.1"/>
    <property type="molecule type" value="Genomic_DNA"/>
</dbReference>
<organism evidence="24 25">
    <name type="scientific">Nezara viridula</name>
    <name type="common">Southern green stink bug</name>
    <name type="synonym">Cimex viridulus</name>
    <dbReference type="NCBI Taxonomy" id="85310"/>
    <lineage>
        <taxon>Eukaryota</taxon>
        <taxon>Metazoa</taxon>
        <taxon>Ecdysozoa</taxon>
        <taxon>Arthropoda</taxon>
        <taxon>Hexapoda</taxon>
        <taxon>Insecta</taxon>
        <taxon>Pterygota</taxon>
        <taxon>Neoptera</taxon>
        <taxon>Paraneoptera</taxon>
        <taxon>Hemiptera</taxon>
        <taxon>Heteroptera</taxon>
        <taxon>Panheteroptera</taxon>
        <taxon>Pentatomomorpha</taxon>
        <taxon>Pentatomoidea</taxon>
        <taxon>Pentatomidae</taxon>
        <taxon>Pentatominae</taxon>
        <taxon>Nezara</taxon>
    </lineage>
</organism>
<evidence type="ECO:0000256" key="13">
    <source>
        <dbReference type="ARBA" id="ARBA00023034"/>
    </source>
</evidence>
<dbReference type="GO" id="GO:0006886">
    <property type="term" value="P:intracellular protein transport"/>
    <property type="evidence" value="ECO:0007669"/>
    <property type="project" value="TreeGrafter"/>
</dbReference>
<dbReference type="AlphaFoldDB" id="A0A9P0H4B5"/>
<dbReference type="InterPro" id="IPR047843">
    <property type="entry name" value="WLS-like_TM"/>
</dbReference>
<dbReference type="GO" id="GO:0061355">
    <property type="term" value="P:Wnt protein secretion"/>
    <property type="evidence" value="ECO:0007669"/>
    <property type="project" value="TreeGrafter"/>
</dbReference>
<evidence type="ECO:0000256" key="11">
    <source>
        <dbReference type="ARBA" id="ARBA00022989"/>
    </source>
</evidence>
<reference evidence="24" key="1">
    <citation type="submission" date="2022-01" db="EMBL/GenBank/DDBJ databases">
        <authorList>
            <person name="King R."/>
        </authorList>
    </citation>
    <scope>NUCLEOTIDE SEQUENCE</scope>
</reference>
<feature type="transmembrane region" description="Helical" evidence="21">
    <location>
        <begin position="294"/>
        <end position="316"/>
    </location>
</feature>
<evidence type="ECO:0000256" key="17">
    <source>
        <dbReference type="ARBA" id="ARBA00025339"/>
    </source>
</evidence>
<dbReference type="GO" id="GO:0005789">
    <property type="term" value="C:endoplasmic reticulum membrane"/>
    <property type="evidence" value="ECO:0007669"/>
    <property type="project" value="UniProtKB-SubCell"/>
</dbReference>
<dbReference type="GO" id="GO:0010008">
    <property type="term" value="C:endosome membrane"/>
    <property type="evidence" value="ECO:0007669"/>
    <property type="project" value="UniProtKB-SubCell"/>
</dbReference>
<evidence type="ECO:0000256" key="5">
    <source>
        <dbReference type="ARBA" id="ARBA00015887"/>
    </source>
</evidence>
<dbReference type="PANTHER" id="PTHR13449:SF2">
    <property type="entry name" value="PROTEIN WNTLESS HOMOLOG"/>
    <property type="match status" value="1"/>
</dbReference>
<keyword evidence="13" id="KW-0333">Golgi apparatus</keyword>
<keyword evidence="16" id="KW-0966">Cell projection</keyword>
<dbReference type="GO" id="GO:0045211">
    <property type="term" value="C:postsynaptic membrane"/>
    <property type="evidence" value="ECO:0007669"/>
    <property type="project" value="UniProtKB-SubCell"/>
</dbReference>
<dbReference type="InterPro" id="IPR009551">
    <property type="entry name" value="Wntless"/>
</dbReference>
<dbReference type="Pfam" id="PF06664">
    <property type="entry name" value="WLS-like_TM"/>
    <property type="match status" value="1"/>
</dbReference>
<evidence type="ECO:0000256" key="20">
    <source>
        <dbReference type="ARBA" id="ARBA00034107"/>
    </source>
</evidence>
<accession>A0A9P0H4B5</accession>
<evidence type="ECO:0000256" key="9">
    <source>
        <dbReference type="ARBA" id="ARBA00022716"/>
    </source>
</evidence>
<keyword evidence="8 21" id="KW-0812">Transmembrane</keyword>
<protein>
    <recommendedName>
        <fullName evidence="5">Protein wntless</fullName>
    </recommendedName>
</protein>
<dbReference type="GO" id="GO:0007367">
    <property type="term" value="P:segment polarity determination"/>
    <property type="evidence" value="ECO:0007669"/>
    <property type="project" value="UniProtKB-KW"/>
</dbReference>
<keyword evidence="7" id="KW-0879">Wnt signaling pathway</keyword>
<keyword evidence="11 21" id="KW-1133">Transmembrane helix</keyword>
<keyword evidence="10" id="KW-0967">Endosome</keyword>
<evidence type="ECO:0000256" key="2">
    <source>
        <dbReference type="ARBA" id="ARBA00004477"/>
    </source>
</evidence>
<feature type="domain" description="Wntless-like transmembrane" evidence="22">
    <location>
        <begin position="226"/>
        <end position="327"/>
    </location>
</feature>
<evidence type="ECO:0000313" key="25">
    <source>
        <dbReference type="Proteomes" id="UP001152798"/>
    </source>
</evidence>
<evidence type="ECO:0000313" key="24">
    <source>
        <dbReference type="EMBL" id="CAH1393257.1"/>
    </source>
</evidence>
<evidence type="ECO:0000256" key="8">
    <source>
        <dbReference type="ARBA" id="ARBA00022692"/>
    </source>
</evidence>
<evidence type="ECO:0000256" key="21">
    <source>
        <dbReference type="SAM" id="Phobius"/>
    </source>
</evidence>